<protein>
    <submittedName>
        <fullName evidence="2">Pimeloyl-ACP methyl ester carboxylesterase</fullName>
    </submittedName>
</protein>
<gene>
    <name evidence="2" type="ORF">SAMN02745121_01802</name>
</gene>
<name>A0A1I1VMW5_9BACT</name>
<evidence type="ECO:0000256" key="1">
    <source>
        <dbReference type="SAM" id="SignalP"/>
    </source>
</evidence>
<accession>A0A1I1VMW5</accession>
<dbReference type="Pfam" id="PF00756">
    <property type="entry name" value="Esterase"/>
    <property type="match status" value="1"/>
</dbReference>
<sequence length="362" mass="39010">MSQVLRIGAGLGALALAALAACPFPRPTQVPMRSSELPAHQGERSDTVAILLQGHGDAPEEFVRHGFVAELEAAGVDVILADAHSGYYAEQSTEARLWSDIVGPARKAGYARVWLVGISMGGMGAIWTASMHPGEISGVVLLAPYLGRRRTLRAIEEVGVEAWQPAAEPGPWDYELWRWLKQAAATKNPPIFLGYGTHDADRGRAMLGRILPPERVFTRPGGHDWQTWTELWRVMAPKVPWRGEDPRAPGAGPVLRTADELCQDKGFDFAYDPVGVPMEGSGELACGFGPGTPCVPETSDAYCDGSSMVACERGKMTATNCVQRCRQVGDPEGTPRDSGRCAIRKDEAACVCCDRDEPGCLL</sequence>
<feature type="chain" id="PRO_5011772973" evidence="1">
    <location>
        <begin position="21"/>
        <end position="362"/>
    </location>
</feature>
<keyword evidence="1" id="KW-0732">Signal</keyword>
<dbReference type="STRING" id="54.SAMN02745121_01802"/>
<evidence type="ECO:0000313" key="2">
    <source>
        <dbReference type="EMBL" id="SFD84377.1"/>
    </source>
</evidence>
<evidence type="ECO:0000313" key="3">
    <source>
        <dbReference type="Proteomes" id="UP000199400"/>
    </source>
</evidence>
<dbReference type="OrthoDB" id="5431193at2"/>
<dbReference type="SUPFAM" id="SSF53474">
    <property type="entry name" value="alpha/beta-Hydrolases"/>
    <property type="match status" value="1"/>
</dbReference>
<dbReference type="Proteomes" id="UP000199400">
    <property type="component" value="Unassembled WGS sequence"/>
</dbReference>
<organism evidence="2 3">
    <name type="scientific">Nannocystis exedens</name>
    <dbReference type="NCBI Taxonomy" id="54"/>
    <lineage>
        <taxon>Bacteria</taxon>
        <taxon>Pseudomonadati</taxon>
        <taxon>Myxococcota</taxon>
        <taxon>Polyangia</taxon>
        <taxon>Nannocystales</taxon>
        <taxon>Nannocystaceae</taxon>
        <taxon>Nannocystis</taxon>
    </lineage>
</organism>
<dbReference type="RefSeq" id="WP_096330609.1">
    <property type="nucleotide sequence ID" value="NZ_FOMX01000005.1"/>
</dbReference>
<dbReference type="AlphaFoldDB" id="A0A1I1VMW5"/>
<feature type="signal peptide" evidence="1">
    <location>
        <begin position="1"/>
        <end position="20"/>
    </location>
</feature>
<dbReference type="InterPro" id="IPR000801">
    <property type="entry name" value="Esterase-like"/>
</dbReference>
<dbReference type="PROSITE" id="PS51257">
    <property type="entry name" value="PROKAR_LIPOPROTEIN"/>
    <property type="match status" value="1"/>
</dbReference>
<keyword evidence="3" id="KW-1185">Reference proteome</keyword>
<dbReference type="Gene3D" id="3.40.50.1820">
    <property type="entry name" value="alpha/beta hydrolase"/>
    <property type="match status" value="1"/>
</dbReference>
<proteinExistence type="predicted"/>
<dbReference type="EMBL" id="FOMX01000005">
    <property type="protein sequence ID" value="SFD84377.1"/>
    <property type="molecule type" value="Genomic_DNA"/>
</dbReference>
<reference evidence="3" key="1">
    <citation type="submission" date="2016-10" db="EMBL/GenBank/DDBJ databases">
        <authorList>
            <person name="Varghese N."/>
            <person name="Submissions S."/>
        </authorList>
    </citation>
    <scope>NUCLEOTIDE SEQUENCE [LARGE SCALE GENOMIC DNA]</scope>
    <source>
        <strain evidence="3">ATCC 25963</strain>
    </source>
</reference>
<dbReference type="InterPro" id="IPR029058">
    <property type="entry name" value="AB_hydrolase_fold"/>
</dbReference>